<dbReference type="PANTHER" id="PTHR30193">
    <property type="entry name" value="ABC TRANSPORTER PERMEASE PROTEIN"/>
    <property type="match status" value="1"/>
</dbReference>
<dbReference type="SUPFAM" id="SSF53067">
    <property type="entry name" value="Actin-like ATPase domain"/>
    <property type="match status" value="1"/>
</dbReference>
<dbReference type="InterPro" id="IPR051393">
    <property type="entry name" value="ABC_transporter_permease"/>
</dbReference>
<dbReference type="Pfam" id="PF00370">
    <property type="entry name" value="FGGY_N"/>
    <property type="match status" value="1"/>
</dbReference>
<keyword evidence="5 7" id="KW-1133">Transmembrane helix</keyword>
<name>A0A0F9A0S5_9ZZZZ</name>
<dbReference type="GO" id="GO:0055085">
    <property type="term" value="P:transmembrane transport"/>
    <property type="evidence" value="ECO:0007669"/>
    <property type="project" value="InterPro"/>
</dbReference>
<keyword evidence="6 7" id="KW-0472">Membrane</keyword>
<dbReference type="GO" id="GO:0016301">
    <property type="term" value="F:kinase activity"/>
    <property type="evidence" value="ECO:0007669"/>
    <property type="project" value="InterPro"/>
</dbReference>
<feature type="non-terminal residue" evidence="9">
    <location>
        <position position="328"/>
    </location>
</feature>
<dbReference type="EMBL" id="LAZR01045035">
    <property type="protein sequence ID" value="KKL00383.1"/>
    <property type="molecule type" value="Genomic_DNA"/>
</dbReference>
<evidence type="ECO:0000256" key="2">
    <source>
        <dbReference type="ARBA" id="ARBA00022448"/>
    </source>
</evidence>
<evidence type="ECO:0000256" key="4">
    <source>
        <dbReference type="ARBA" id="ARBA00022692"/>
    </source>
</evidence>
<dbReference type="Gene3D" id="1.10.3720.10">
    <property type="entry name" value="MetI-like"/>
    <property type="match status" value="1"/>
</dbReference>
<dbReference type="GO" id="GO:0005886">
    <property type="term" value="C:plasma membrane"/>
    <property type="evidence" value="ECO:0007669"/>
    <property type="project" value="UniProtKB-SubCell"/>
</dbReference>
<dbReference type="AlphaFoldDB" id="A0A0F9A0S5"/>
<proteinExistence type="predicted"/>
<feature type="domain" description="ABC transmembrane type-1" evidence="8">
    <location>
        <begin position="133"/>
        <end position="328"/>
    </location>
</feature>
<dbReference type="InterPro" id="IPR018484">
    <property type="entry name" value="FGGY_N"/>
</dbReference>
<dbReference type="Gene3D" id="3.30.420.40">
    <property type="match status" value="1"/>
</dbReference>
<feature type="transmembrane region" description="Helical" evidence="7">
    <location>
        <begin position="72"/>
        <end position="98"/>
    </location>
</feature>
<dbReference type="GO" id="GO:0005975">
    <property type="term" value="P:carbohydrate metabolic process"/>
    <property type="evidence" value="ECO:0007669"/>
    <property type="project" value="InterPro"/>
</dbReference>
<comment type="subcellular location">
    <subcellularLocation>
        <location evidence="1">Cell membrane</location>
        <topology evidence="1">Multi-pass membrane protein</topology>
    </subcellularLocation>
</comment>
<gene>
    <name evidence="9" type="ORF">LCGC14_2628780</name>
</gene>
<feature type="transmembrane region" description="Helical" evidence="7">
    <location>
        <begin position="303"/>
        <end position="327"/>
    </location>
</feature>
<dbReference type="PROSITE" id="PS50928">
    <property type="entry name" value="ABC_TM1"/>
    <property type="match status" value="1"/>
</dbReference>
<keyword evidence="2" id="KW-0813">Transport</keyword>
<reference evidence="9" key="1">
    <citation type="journal article" date="2015" name="Nature">
        <title>Complex archaea that bridge the gap between prokaryotes and eukaryotes.</title>
        <authorList>
            <person name="Spang A."/>
            <person name="Saw J.H."/>
            <person name="Jorgensen S.L."/>
            <person name="Zaremba-Niedzwiedzka K."/>
            <person name="Martijn J."/>
            <person name="Lind A.E."/>
            <person name="van Eijk R."/>
            <person name="Schleper C."/>
            <person name="Guy L."/>
            <person name="Ettema T.J."/>
        </authorList>
    </citation>
    <scope>NUCLEOTIDE SEQUENCE</scope>
</reference>
<feature type="transmembrane region" description="Helical" evidence="7">
    <location>
        <begin position="170"/>
        <end position="191"/>
    </location>
</feature>
<feature type="transmembrane region" description="Helical" evidence="7">
    <location>
        <begin position="138"/>
        <end position="158"/>
    </location>
</feature>
<keyword evidence="3" id="KW-1003">Cell membrane</keyword>
<feature type="transmembrane region" description="Helical" evidence="7">
    <location>
        <begin position="261"/>
        <end position="283"/>
    </location>
</feature>
<dbReference type="Pfam" id="PF00528">
    <property type="entry name" value="BPD_transp_1"/>
    <property type="match status" value="1"/>
</dbReference>
<evidence type="ECO:0000256" key="5">
    <source>
        <dbReference type="ARBA" id="ARBA00022989"/>
    </source>
</evidence>
<keyword evidence="4 7" id="KW-0812">Transmembrane</keyword>
<evidence type="ECO:0000256" key="6">
    <source>
        <dbReference type="ARBA" id="ARBA00023136"/>
    </source>
</evidence>
<dbReference type="InterPro" id="IPR000515">
    <property type="entry name" value="MetI-like"/>
</dbReference>
<dbReference type="InterPro" id="IPR043129">
    <property type="entry name" value="ATPase_NBD"/>
</dbReference>
<sequence>MADFVLALDQGTSSSRAILFDHAGTPVAAAQQPFEQVYPRPGWVEPIEFCREEGRGQIGVARKLPSQRNQPVAYLYIAPAFAIVLLFSFVSMGISFYVSLHDWDPFQGRGQFVGAANYVRALTDPSSPFWLALRNTSLYVAMAVVGVLLPSLPLAMLCRKARYGQSLFRTLYFLPSITPMVVISLVFVWLLKNWGNILDKPSTALMAIALVGIWQGAGYNMLLFLAGLNDIPDVYYDAARVDGAGKFQEFRHITLPLLRNTLIFVTVMVVIGAFQVFTQAYIMTRGGPGRATEVVALQVFRNAFMYAGQMGFASAMAWLLFAVLFVFV</sequence>
<evidence type="ECO:0000313" key="9">
    <source>
        <dbReference type="EMBL" id="KKL00383.1"/>
    </source>
</evidence>
<evidence type="ECO:0000259" key="8">
    <source>
        <dbReference type="PROSITE" id="PS50928"/>
    </source>
</evidence>
<dbReference type="PANTHER" id="PTHR30193:SF37">
    <property type="entry name" value="INNER MEMBRANE ABC TRANSPORTER PERMEASE PROTEIN YCJO"/>
    <property type="match status" value="1"/>
</dbReference>
<evidence type="ECO:0000256" key="7">
    <source>
        <dbReference type="SAM" id="Phobius"/>
    </source>
</evidence>
<comment type="caution">
    <text evidence="9">The sequence shown here is derived from an EMBL/GenBank/DDBJ whole genome shotgun (WGS) entry which is preliminary data.</text>
</comment>
<feature type="transmembrane region" description="Helical" evidence="7">
    <location>
        <begin position="203"/>
        <end position="226"/>
    </location>
</feature>
<protein>
    <recommendedName>
        <fullName evidence="8">ABC transmembrane type-1 domain-containing protein</fullName>
    </recommendedName>
</protein>
<dbReference type="InterPro" id="IPR035906">
    <property type="entry name" value="MetI-like_sf"/>
</dbReference>
<evidence type="ECO:0000256" key="3">
    <source>
        <dbReference type="ARBA" id="ARBA00022475"/>
    </source>
</evidence>
<organism evidence="9">
    <name type="scientific">marine sediment metagenome</name>
    <dbReference type="NCBI Taxonomy" id="412755"/>
    <lineage>
        <taxon>unclassified sequences</taxon>
        <taxon>metagenomes</taxon>
        <taxon>ecological metagenomes</taxon>
    </lineage>
</organism>
<evidence type="ECO:0000256" key="1">
    <source>
        <dbReference type="ARBA" id="ARBA00004651"/>
    </source>
</evidence>
<dbReference type="CDD" id="cd06261">
    <property type="entry name" value="TM_PBP2"/>
    <property type="match status" value="1"/>
</dbReference>
<dbReference type="SUPFAM" id="SSF161098">
    <property type="entry name" value="MetI-like"/>
    <property type="match status" value="1"/>
</dbReference>
<accession>A0A0F9A0S5</accession>